<protein>
    <submittedName>
        <fullName evidence="2">Uncharacterized protein</fullName>
    </submittedName>
</protein>
<feature type="signal peptide" evidence="1">
    <location>
        <begin position="1"/>
        <end position="18"/>
    </location>
</feature>
<keyword evidence="1" id="KW-0732">Signal</keyword>
<dbReference type="EMBL" id="SADE01000002">
    <property type="protein sequence ID" value="RVU36039.1"/>
    <property type="molecule type" value="Genomic_DNA"/>
</dbReference>
<organism evidence="2 3">
    <name type="scientific">Hwanghaeella grinnelliae</name>
    <dbReference type="NCBI Taxonomy" id="2500179"/>
    <lineage>
        <taxon>Bacteria</taxon>
        <taxon>Pseudomonadati</taxon>
        <taxon>Pseudomonadota</taxon>
        <taxon>Alphaproteobacteria</taxon>
        <taxon>Rhodospirillales</taxon>
        <taxon>Rhodospirillaceae</taxon>
        <taxon>Hwanghaeella</taxon>
    </lineage>
</organism>
<comment type="caution">
    <text evidence="2">The sequence shown here is derived from an EMBL/GenBank/DDBJ whole genome shotgun (WGS) entry which is preliminary data.</text>
</comment>
<feature type="chain" id="PRO_5018679557" evidence="1">
    <location>
        <begin position="19"/>
        <end position="220"/>
    </location>
</feature>
<evidence type="ECO:0000256" key="1">
    <source>
        <dbReference type="SAM" id="SignalP"/>
    </source>
</evidence>
<dbReference type="PROSITE" id="PS51257">
    <property type="entry name" value="PROKAR_LIPOPROTEIN"/>
    <property type="match status" value="1"/>
</dbReference>
<dbReference type="Proteomes" id="UP000287447">
    <property type="component" value="Unassembled WGS sequence"/>
</dbReference>
<reference evidence="3" key="1">
    <citation type="submission" date="2019-01" db="EMBL/GenBank/DDBJ databases">
        <title>Gri0909 isolated from a small marine red alga.</title>
        <authorList>
            <person name="Kim J."/>
            <person name="Jeong S.E."/>
            <person name="Jeon C.O."/>
        </authorList>
    </citation>
    <scope>NUCLEOTIDE SEQUENCE [LARGE SCALE GENOMIC DNA]</scope>
    <source>
        <strain evidence="3">Gri0909</strain>
    </source>
</reference>
<evidence type="ECO:0000313" key="2">
    <source>
        <dbReference type="EMBL" id="RVU36039.1"/>
    </source>
</evidence>
<gene>
    <name evidence="2" type="ORF">EOI86_12425</name>
</gene>
<proteinExistence type="predicted"/>
<dbReference type="RefSeq" id="WP_127765515.1">
    <property type="nucleotide sequence ID" value="NZ_SADE01000002.1"/>
</dbReference>
<dbReference type="OrthoDB" id="9773892at2"/>
<keyword evidence="3" id="KW-1185">Reference proteome</keyword>
<name>A0A3S2VM48_9PROT</name>
<sequence>MRIVVRFIATLLFISMLAACGTHMGSEVARTPLGDGEMLFFYDIAAFDQARGEFRDSVPGQFWKTIGDDELVLTDTALIPLDHVLFPNAGKTGKSFLGIVRGPARDQYLYWSGTPSDFFWSSRIGQQISMHAEPQKAIYVGTITYLFDRGRFGIKVLNNFERAKAEFLRRYPEFDGLVVEHIAEKGWRDGMILATREYQRSYVNSIAAEAAVMGALIGSQ</sequence>
<evidence type="ECO:0000313" key="3">
    <source>
        <dbReference type="Proteomes" id="UP000287447"/>
    </source>
</evidence>
<dbReference type="AlphaFoldDB" id="A0A3S2VM48"/>
<accession>A0A3S2VM48</accession>